<sequence length="329" mass="36846">MKTSRNTQDPRRPADHSASDNASSRILFEPPFPGAESMPESPDERRNRAMKGSPLERASFVGDIVIHTDEFMQAFATIEALMERARGVRQPGGLCITGEGGTGKTFIRESLVKRYPREETAWRTYCPVLAIEMSDTPTPRQFVLNLLLGTGYCSTHGGQSEDVLKNILLKALLDCSTRIIVVDEGHHLIPSSGSRKNTERLGGAIGEVAKFIYDKSAIPFVWSGRHSLGDLFDKDKQLDTRWSGRIRLEEYKCDTAWQVLLDVLDEALPMEEKCGLGELPRSQFVHLITKGNFRRLKVYLSECVRIASCEASRAISKEHFDRAQYALAL</sequence>
<gene>
    <name evidence="2" type="ORF">N0A02_11925</name>
</gene>
<comment type="caution">
    <text evidence="2">The sequence shown here is derived from an EMBL/GenBank/DDBJ whole genome shotgun (WGS) entry which is preliminary data.</text>
</comment>
<evidence type="ECO:0000256" key="1">
    <source>
        <dbReference type="SAM" id="MobiDB-lite"/>
    </source>
</evidence>
<dbReference type="InterPro" id="IPR027417">
    <property type="entry name" value="P-loop_NTPase"/>
</dbReference>
<reference evidence="2 3" key="1">
    <citation type="journal article" date="2024" name="Chem. Sci.">
        <title>Discovery of a lagriamide polyketide by integrated genome mining, isotopic labeling, and untargeted metabolomics.</title>
        <authorList>
            <person name="Fergusson C.H."/>
            <person name="Saulog J."/>
            <person name="Paulo B.S."/>
            <person name="Wilson D.M."/>
            <person name="Liu D.Y."/>
            <person name="Morehouse N.J."/>
            <person name="Waterworth S."/>
            <person name="Barkei J."/>
            <person name="Gray C.A."/>
            <person name="Kwan J.C."/>
            <person name="Eustaquio A.S."/>
            <person name="Linington R.G."/>
        </authorList>
    </citation>
    <scope>NUCLEOTIDE SEQUENCE [LARGE SCALE GENOMIC DNA]</scope>
    <source>
        <strain evidence="2 3">RL17-338-BIF-B</strain>
    </source>
</reference>
<dbReference type="Pfam" id="PF05621">
    <property type="entry name" value="TniB"/>
    <property type="match status" value="1"/>
</dbReference>
<dbReference type="InterPro" id="IPR008868">
    <property type="entry name" value="TniB"/>
</dbReference>
<feature type="compositionally biased region" description="Basic and acidic residues" evidence="1">
    <location>
        <begin position="8"/>
        <end position="18"/>
    </location>
</feature>
<accession>A0ABV1LLH2</accession>
<keyword evidence="3" id="KW-1185">Reference proteome</keyword>
<evidence type="ECO:0000313" key="3">
    <source>
        <dbReference type="Proteomes" id="UP001469089"/>
    </source>
</evidence>
<name>A0ABV1LLH2_9BURK</name>
<dbReference type="EMBL" id="JAOALG010000001">
    <property type="protein sequence ID" value="MEQ5840133.1"/>
    <property type="molecule type" value="Genomic_DNA"/>
</dbReference>
<protein>
    <submittedName>
        <fullName evidence="2">TniB family NTP-binding protein</fullName>
    </submittedName>
</protein>
<feature type="region of interest" description="Disordered" evidence="1">
    <location>
        <begin position="1"/>
        <end position="53"/>
    </location>
</feature>
<organism evidence="2 3">
    <name type="scientific">Paraburkholderia acidicola</name>
    <dbReference type="NCBI Taxonomy" id="1912599"/>
    <lineage>
        <taxon>Bacteria</taxon>
        <taxon>Pseudomonadati</taxon>
        <taxon>Pseudomonadota</taxon>
        <taxon>Betaproteobacteria</taxon>
        <taxon>Burkholderiales</taxon>
        <taxon>Burkholderiaceae</taxon>
        <taxon>Paraburkholderia</taxon>
    </lineage>
</organism>
<dbReference type="SUPFAM" id="SSF52540">
    <property type="entry name" value="P-loop containing nucleoside triphosphate hydrolases"/>
    <property type="match status" value="1"/>
</dbReference>
<dbReference type="Gene3D" id="3.40.50.300">
    <property type="entry name" value="P-loop containing nucleotide triphosphate hydrolases"/>
    <property type="match status" value="1"/>
</dbReference>
<dbReference type="RefSeq" id="WP_349542391.1">
    <property type="nucleotide sequence ID" value="NZ_JAOALG010000001.1"/>
</dbReference>
<dbReference type="Proteomes" id="UP001469089">
    <property type="component" value="Unassembled WGS sequence"/>
</dbReference>
<evidence type="ECO:0000313" key="2">
    <source>
        <dbReference type="EMBL" id="MEQ5840133.1"/>
    </source>
</evidence>
<proteinExistence type="predicted"/>